<comment type="caution">
    <text evidence="2">The sequence shown here is derived from an EMBL/GenBank/DDBJ whole genome shotgun (WGS) entry which is preliminary data.</text>
</comment>
<feature type="region of interest" description="Disordered" evidence="1">
    <location>
        <begin position="167"/>
        <end position="191"/>
    </location>
</feature>
<evidence type="ECO:0000313" key="3">
    <source>
        <dbReference type="Proteomes" id="UP000263377"/>
    </source>
</evidence>
<proteinExistence type="predicted"/>
<dbReference type="RefSeq" id="WP_117490330.1">
    <property type="nucleotide sequence ID" value="NZ_QVIG01000001.1"/>
</dbReference>
<feature type="compositionally biased region" description="Basic and acidic residues" evidence="1">
    <location>
        <begin position="182"/>
        <end position="191"/>
    </location>
</feature>
<reference evidence="2 3" key="1">
    <citation type="submission" date="2018-08" db="EMBL/GenBank/DDBJ databases">
        <title>Diversity &amp; Physiological Properties of Lignin-Decomposing Actinobacteria from Soil.</title>
        <authorList>
            <person name="Roh S.G."/>
            <person name="Kim S.B."/>
        </authorList>
    </citation>
    <scope>NUCLEOTIDE SEQUENCE [LARGE SCALE GENOMIC DNA]</scope>
    <source>
        <strain evidence="2 3">MMS17-GH009</strain>
    </source>
</reference>
<protein>
    <submittedName>
        <fullName evidence="2">Type I-E CRISPR-associated protein Cas7/Cse4/CasC</fullName>
    </submittedName>
</protein>
<dbReference type="EMBL" id="QVIG01000001">
    <property type="protein sequence ID" value="RGD62086.1"/>
    <property type="molecule type" value="Genomic_DNA"/>
</dbReference>
<keyword evidence="3" id="KW-1185">Reference proteome</keyword>
<evidence type="ECO:0000313" key="2">
    <source>
        <dbReference type="EMBL" id="RGD62086.1"/>
    </source>
</evidence>
<gene>
    <name evidence="2" type="primary">cas7e</name>
    <name evidence="2" type="ORF">DR950_33940</name>
</gene>
<dbReference type="NCBIfam" id="TIGR01869">
    <property type="entry name" value="casC_Cse4"/>
    <property type="match status" value="1"/>
</dbReference>
<name>A0A373A1Q3_9ACTN</name>
<accession>A0A373A1Q3</accession>
<dbReference type="Pfam" id="PF09344">
    <property type="entry name" value="Cas_CT1975"/>
    <property type="match status" value="1"/>
</dbReference>
<organism evidence="2 3">
    <name type="scientific">Kitasatospora xanthocidica</name>
    <dbReference type="NCBI Taxonomy" id="83382"/>
    <lineage>
        <taxon>Bacteria</taxon>
        <taxon>Bacillati</taxon>
        <taxon>Actinomycetota</taxon>
        <taxon>Actinomycetes</taxon>
        <taxon>Kitasatosporales</taxon>
        <taxon>Streptomycetaceae</taxon>
        <taxon>Kitasatospora</taxon>
    </lineage>
</organism>
<evidence type="ECO:0000256" key="1">
    <source>
        <dbReference type="SAM" id="MobiDB-lite"/>
    </source>
</evidence>
<dbReference type="Proteomes" id="UP000263377">
    <property type="component" value="Unassembled WGS sequence"/>
</dbReference>
<dbReference type="InterPro" id="IPR010148">
    <property type="entry name" value="CRISPR-assoc_prot_CT1975"/>
</dbReference>
<sequence>MTTTIPATFLDLHIIQTIPLAALNRDGDGNPKSVVIGGVTRARLSPQAIKRPVRQHIEKALPEEAAVRTRRLVHEIRDILLRDHWTPQEPGEATPEEAELATFAALDVFAAASGGMKVGSVEEAAEGVKAKDPLATAALIYTPAGTAARLADVAAGLKAEYETALKDASANGGKPKSRGKAKKDEPTTLADPKHMKGWLAEANGSIALLGRTLMEVDGAERDACVQVSSAFTTHEAVIEVDFFVAVDDYAAATPGIPDVGQMGDSQHTAGTFYRYATINLQALITANNGDTDLTRRLTHAFIDGFINTLPDSGQTNAAAWTLPDLVHLAARNDRPVNLSTAFDKPIRGGHTGHATPSTERLAEYAATIQRLTAGRGLVHAVHAHTGTDKLPGLGQATDSYEQATDTILDAAFGTQQ</sequence>
<dbReference type="AlphaFoldDB" id="A0A373A1Q3"/>